<proteinExistence type="predicted"/>
<dbReference type="InterPro" id="IPR036034">
    <property type="entry name" value="PDZ_sf"/>
</dbReference>
<evidence type="ECO:0000256" key="3">
    <source>
        <dbReference type="ARBA" id="ARBA00022475"/>
    </source>
</evidence>
<keyword evidence="12" id="KW-1185">Reference proteome</keyword>
<accession>A0A0A0F164</accession>
<dbReference type="eggNOG" id="COG3031">
    <property type="taxonomic scope" value="Bacteria"/>
</dbReference>
<comment type="caution">
    <text evidence="11">The sequence shown here is derived from an EMBL/GenBank/DDBJ whole genome shotgun (WGS) entry which is preliminary data.</text>
</comment>
<dbReference type="Pfam" id="PF11356">
    <property type="entry name" value="T2SSC"/>
    <property type="match status" value="1"/>
</dbReference>
<evidence type="ECO:0000313" key="11">
    <source>
        <dbReference type="EMBL" id="KGM56524.1"/>
    </source>
</evidence>
<dbReference type="Gene3D" id="2.30.42.10">
    <property type="match status" value="1"/>
</dbReference>
<dbReference type="AlphaFoldDB" id="A0A0A0F164"/>
<feature type="domain" description="Type II secretion system protein GspC N-terminal" evidence="10">
    <location>
        <begin position="25"/>
        <end position="145"/>
    </location>
</feature>
<keyword evidence="4" id="KW-0997">Cell inner membrane</keyword>
<evidence type="ECO:0000256" key="7">
    <source>
        <dbReference type="ARBA" id="ARBA00022989"/>
    </source>
</evidence>
<keyword evidence="2" id="KW-0813">Transport</keyword>
<dbReference type="InterPro" id="IPR024961">
    <property type="entry name" value="T2SS_GspC_N"/>
</dbReference>
<organism evidence="11 12">
    <name type="scientific">Lysobacter arseniciresistens ZS79</name>
    <dbReference type="NCBI Taxonomy" id="913325"/>
    <lineage>
        <taxon>Bacteria</taxon>
        <taxon>Pseudomonadati</taxon>
        <taxon>Pseudomonadota</taxon>
        <taxon>Gammaproteobacteria</taxon>
        <taxon>Lysobacterales</taxon>
        <taxon>Lysobacteraceae</taxon>
        <taxon>Novilysobacter</taxon>
    </lineage>
</organism>
<dbReference type="EMBL" id="AVPT01000012">
    <property type="protein sequence ID" value="KGM56524.1"/>
    <property type="molecule type" value="Genomic_DNA"/>
</dbReference>
<keyword evidence="8" id="KW-0472">Membrane</keyword>
<comment type="subcellular location">
    <subcellularLocation>
        <location evidence="1">Cell inner membrane</location>
    </subcellularLocation>
</comment>
<keyword evidence="6" id="KW-0653">Protein transport</keyword>
<evidence type="ECO:0000259" key="10">
    <source>
        <dbReference type="Pfam" id="PF11356"/>
    </source>
</evidence>
<sequence length="296" mass="30365">MPHRSVLADWRRWLPVATEIVLASLLVLQAGRIALVFAMPAPVDAGAPADVAAAEMADVSPAPALPSIDVFFRTTTPAASRGEAMGYRLFGVRRDGDGGSAILGKDDLQASYAVGREVAPGVVLESVGDDHAVLLAGGTRHRLELPEHDAVAAMGPGSRPARRTGAASRPASADQVAAPITGASTRNADRSPAATSPARPEPANSAPLTLDIRKLVTQAGLRPNLAGGFTLSSGGDGALLAQAGLAPGDVLLALDGKPLTVASVSGLASQLQGRSEVQLRFRRDGRVHTTTLKAPR</sequence>
<gene>
    <name evidence="11" type="ORF">N799_03670</name>
</gene>
<reference evidence="11 12" key="1">
    <citation type="journal article" date="2015" name="Stand. Genomic Sci.">
        <title>Genomic information of the arsenic-resistant bacterium Lysobacter arseniciresistens type strain ZS79(T) and comparison of Lysobacter draft genomes.</title>
        <authorList>
            <person name="Liu L."/>
            <person name="Zhang S."/>
            <person name="Luo M."/>
            <person name="Wang G."/>
        </authorList>
    </citation>
    <scope>NUCLEOTIDE SEQUENCE [LARGE SCALE GENOMIC DNA]</scope>
    <source>
        <strain evidence="11 12">ZS79</strain>
    </source>
</reference>
<keyword evidence="3" id="KW-1003">Cell membrane</keyword>
<feature type="region of interest" description="Disordered" evidence="9">
    <location>
        <begin position="152"/>
        <end position="205"/>
    </location>
</feature>
<keyword evidence="5" id="KW-0812">Transmembrane</keyword>
<keyword evidence="7" id="KW-1133">Transmembrane helix</keyword>
<dbReference type="Proteomes" id="UP000029989">
    <property type="component" value="Unassembled WGS sequence"/>
</dbReference>
<evidence type="ECO:0000256" key="9">
    <source>
        <dbReference type="SAM" id="MobiDB-lite"/>
    </source>
</evidence>
<evidence type="ECO:0000256" key="6">
    <source>
        <dbReference type="ARBA" id="ARBA00022927"/>
    </source>
</evidence>
<name>A0A0A0F164_9GAMM</name>
<dbReference type="Gene3D" id="2.30.30.830">
    <property type="match status" value="1"/>
</dbReference>
<evidence type="ECO:0000256" key="1">
    <source>
        <dbReference type="ARBA" id="ARBA00004533"/>
    </source>
</evidence>
<evidence type="ECO:0000256" key="2">
    <source>
        <dbReference type="ARBA" id="ARBA00022448"/>
    </source>
</evidence>
<evidence type="ECO:0000256" key="4">
    <source>
        <dbReference type="ARBA" id="ARBA00022519"/>
    </source>
</evidence>
<dbReference type="GO" id="GO:0005886">
    <property type="term" value="C:plasma membrane"/>
    <property type="evidence" value="ECO:0007669"/>
    <property type="project" value="UniProtKB-SubCell"/>
</dbReference>
<dbReference type="GO" id="GO:0015031">
    <property type="term" value="P:protein transport"/>
    <property type="evidence" value="ECO:0007669"/>
    <property type="project" value="UniProtKB-KW"/>
</dbReference>
<evidence type="ECO:0000256" key="8">
    <source>
        <dbReference type="ARBA" id="ARBA00023136"/>
    </source>
</evidence>
<protein>
    <recommendedName>
        <fullName evidence="10">Type II secretion system protein GspC N-terminal domain-containing protein</fullName>
    </recommendedName>
</protein>
<dbReference type="STRING" id="913325.N799_03670"/>
<evidence type="ECO:0000313" key="12">
    <source>
        <dbReference type="Proteomes" id="UP000029989"/>
    </source>
</evidence>
<dbReference type="SUPFAM" id="SSF50156">
    <property type="entry name" value="PDZ domain-like"/>
    <property type="match status" value="1"/>
</dbReference>
<evidence type="ECO:0000256" key="5">
    <source>
        <dbReference type="ARBA" id="ARBA00022692"/>
    </source>
</evidence>